<feature type="active site" description="Glycyl thioester intermediate" evidence="6">
    <location>
        <position position="1156"/>
    </location>
</feature>
<dbReference type="GO" id="GO:0016874">
    <property type="term" value="F:ligase activity"/>
    <property type="evidence" value="ECO:0007669"/>
    <property type="project" value="UniProtKB-KW"/>
</dbReference>
<dbReference type="EC" id="2.3.2.26" evidence="3"/>
<protein>
    <recommendedName>
        <fullName evidence="3">HECT-type E3 ubiquitin transferase</fullName>
        <ecNumber evidence="3">2.3.2.26</ecNumber>
    </recommendedName>
</protein>
<evidence type="ECO:0000313" key="10">
    <source>
        <dbReference type="Proteomes" id="UP001309876"/>
    </source>
</evidence>
<evidence type="ECO:0000313" key="9">
    <source>
        <dbReference type="EMBL" id="KAK5086957.1"/>
    </source>
</evidence>
<feature type="compositionally biased region" description="Basic and acidic residues" evidence="7">
    <location>
        <begin position="49"/>
        <end position="61"/>
    </location>
</feature>
<evidence type="ECO:0000256" key="6">
    <source>
        <dbReference type="PROSITE-ProRule" id="PRU00104"/>
    </source>
</evidence>
<organism evidence="9 10">
    <name type="scientific">Lithohypha guttulata</name>
    <dbReference type="NCBI Taxonomy" id="1690604"/>
    <lineage>
        <taxon>Eukaryota</taxon>
        <taxon>Fungi</taxon>
        <taxon>Dikarya</taxon>
        <taxon>Ascomycota</taxon>
        <taxon>Pezizomycotina</taxon>
        <taxon>Eurotiomycetes</taxon>
        <taxon>Chaetothyriomycetidae</taxon>
        <taxon>Chaetothyriales</taxon>
        <taxon>Trichomeriaceae</taxon>
        <taxon>Lithohypha</taxon>
    </lineage>
</organism>
<evidence type="ECO:0000256" key="5">
    <source>
        <dbReference type="ARBA" id="ARBA00022786"/>
    </source>
</evidence>
<feature type="region of interest" description="Disordered" evidence="7">
    <location>
        <begin position="653"/>
        <end position="672"/>
    </location>
</feature>
<dbReference type="PROSITE" id="PS50096">
    <property type="entry name" value="IQ"/>
    <property type="match status" value="1"/>
</dbReference>
<evidence type="ECO:0000256" key="3">
    <source>
        <dbReference type="ARBA" id="ARBA00012485"/>
    </source>
</evidence>
<feature type="compositionally biased region" description="Acidic residues" evidence="7">
    <location>
        <begin position="654"/>
        <end position="668"/>
    </location>
</feature>
<dbReference type="Gene3D" id="3.30.2160.10">
    <property type="entry name" value="Hect, E3 ligase catalytic domain"/>
    <property type="match status" value="1"/>
</dbReference>
<dbReference type="AlphaFoldDB" id="A0AAN7T2B8"/>
<feature type="domain" description="HECT" evidence="8">
    <location>
        <begin position="808"/>
        <end position="1188"/>
    </location>
</feature>
<feature type="region of interest" description="Disordered" evidence="7">
    <location>
        <begin position="1"/>
        <end position="115"/>
    </location>
</feature>
<dbReference type="FunFam" id="3.30.2160.10:FF:000002">
    <property type="entry name" value="Putative Ubiquitin-protein ligase E3C"/>
    <property type="match status" value="1"/>
</dbReference>
<feature type="compositionally biased region" description="Basic residues" evidence="7">
    <location>
        <begin position="65"/>
        <end position="79"/>
    </location>
</feature>
<evidence type="ECO:0000259" key="8">
    <source>
        <dbReference type="PROSITE" id="PS50237"/>
    </source>
</evidence>
<dbReference type="Gene3D" id="3.90.1750.10">
    <property type="entry name" value="Hect, E3 ligase catalytic domains"/>
    <property type="match status" value="1"/>
</dbReference>
<dbReference type="GO" id="GO:0006511">
    <property type="term" value="P:ubiquitin-dependent protein catabolic process"/>
    <property type="evidence" value="ECO:0007669"/>
    <property type="project" value="TreeGrafter"/>
</dbReference>
<dbReference type="PANTHER" id="PTHR45700">
    <property type="entry name" value="UBIQUITIN-PROTEIN LIGASE E3C"/>
    <property type="match status" value="1"/>
</dbReference>
<dbReference type="CDD" id="cd23767">
    <property type="entry name" value="IQCD"/>
    <property type="match status" value="1"/>
</dbReference>
<feature type="compositionally biased region" description="Polar residues" evidence="7">
    <location>
        <begin position="32"/>
        <end position="41"/>
    </location>
</feature>
<evidence type="ECO:0000256" key="2">
    <source>
        <dbReference type="ARBA" id="ARBA00004906"/>
    </source>
</evidence>
<dbReference type="CDD" id="cd00078">
    <property type="entry name" value="HECTc"/>
    <property type="match status" value="1"/>
</dbReference>
<feature type="compositionally biased region" description="Basic and acidic residues" evidence="7">
    <location>
        <begin position="80"/>
        <end position="94"/>
    </location>
</feature>
<comment type="pathway">
    <text evidence="2">Protein modification; protein ubiquitination.</text>
</comment>
<sequence>MHTSFTGNARKARQVNLSGKTPNPWAKLSGGPISSQPTTQNAVAQAQAERLRRAQDRDRLNAARRIQRSWRGHSARKRQKQEWRNEWDQNEQHRSARGHAVSYETTQEKGTSMPYSNEEQLRYQMRLLLSFLDTHDDMDRWRLCHYGHALAASWTLTEQHPAHALTWNQYLTKLSHITAMSLLRSHETLQRVILLQLGILLLQKPIALDYRLQFRSLQHVAEKDPLVSEKISEYCQALLLRNDPLAYDAFLYCVLSTMAITSLPHMLHFIAVPKYQTNFCDSVKRVVAVSSPEASFWILANTIHLWRTIEAKDKTVEWISAISHMLTKCANQIAEHIDLDQDVESISLSNKEQAFHNSFLLSEISSLGSMQSVQYVMSQFRVSTTSVAEVAKPLANYAVALLRAFPSRATNIRMCLFRNSPAASTKGASSTIQYLWRATQSTAVFQLIRNDQDKVISVLTEAKPRSNQFNARPPSQEEIATWQEEWRIVLLFLELYTFILKLMDDEEFFALDNGSSIDSSVSYQFRQGALPPTDIASLGNFLKNLAFPLIWNADQLAEYNEVEDTASLSVIFGQAAPPQSPTVSRSMSKTLAGNDVSQTYMKGLATGLLRMVYERDSRRRFLPEDYWLMTRHFDMQTFIPAVVAEEERRHDAIEEADDDEDLDDEEDVKNDSDELHLPSLGSLFNIRAPHTPRAHTTRQAEHLARQRDKARKRRQLQSLNPRLEILRNLPFFIPFETRVQIFRTFIYHDQQRRRNGFVDADDWRMSVASTQARDISGRRTGHDVIGRHHANIHRGSVFEDAFDSFYGLGEELKEPIQISFIDQFGQPEAGIDGGGVTKEFLMSVTSEAFDPQSDLPLFEENEQRYLYPKPTALQQARYILIKDGNNPGSEGFQVAWREILQRYEFLGRVVGKCMYEGILIDVNFAGFFLLKWALTGGTTSATNESGYRASINDLREFDDQLYQGLLKLKNYPGDVEADFGLNFAVTDTFDVEGKNVTVTIDLVPDGSNLAVTNEKRLKYIDRIVRYRLQEQPRAVTNAFLRGLGQIISPMWLAMFNQKELQKLVGGDNQELDISDLRRNTQYGGLYVIGDDGMEHPTVALFWKVLKEMNDDDRRKVLKFVTSTPRAPLLGFSYLNPKFSIRDSSEDQTRLPSTSTCVNLLKLPRYANERIMKEKLLYAANSGAGFDLS</sequence>
<dbReference type="EMBL" id="JAVRRJ010000003">
    <property type="protein sequence ID" value="KAK5086957.1"/>
    <property type="molecule type" value="Genomic_DNA"/>
</dbReference>
<comment type="catalytic activity">
    <reaction evidence="1">
        <text>S-ubiquitinyl-[E2 ubiquitin-conjugating enzyme]-L-cysteine + [acceptor protein]-L-lysine = [E2 ubiquitin-conjugating enzyme]-L-cysteine + N(6)-ubiquitinyl-[acceptor protein]-L-lysine.</text>
        <dbReference type="EC" id="2.3.2.26"/>
    </reaction>
</comment>
<feature type="compositionally biased region" description="Polar residues" evidence="7">
    <location>
        <begin position="103"/>
        <end position="115"/>
    </location>
</feature>
<dbReference type="InterPro" id="IPR000569">
    <property type="entry name" value="HECT_dom"/>
</dbReference>
<dbReference type="Proteomes" id="UP001309876">
    <property type="component" value="Unassembled WGS sequence"/>
</dbReference>
<proteinExistence type="predicted"/>
<dbReference type="GO" id="GO:0000209">
    <property type="term" value="P:protein polyubiquitination"/>
    <property type="evidence" value="ECO:0007669"/>
    <property type="project" value="InterPro"/>
</dbReference>
<dbReference type="InterPro" id="IPR044611">
    <property type="entry name" value="E3A/B/C-like"/>
</dbReference>
<dbReference type="FunFam" id="3.30.2410.10:FF:000017">
    <property type="entry name" value="E3 ubiquitin-protein ligase UPL7"/>
    <property type="match status" value="1"/>
</dbReference>
<dbReference type="GO" id="GO:0061630">
    <property type="term" value="F:ubiquitin protein ligase activity"/>
    <property type="evidence" value="ECO:0007669"/>
    <property type="project" value="UniProtKB-EC"/>
</dbReference>
<evidence type="ECO:0000256" key="1">
    <source>
        <dbReference type="ARBA" id="ARBA00000885"/>
    </source>
</evidence>
<dbReference type="SMART" id="SM00119">
    <property type="entry name" value="HECTc"/>
    <property type="match status" value="1"/>
</dbReference>
<evidence type="ECO:0000256" key="7">
    <source>
        <dbReference type="SAM" id="MobiDB-lite"/>
    </source>
</evidence>
<accession>A0AAN7T2B8</accession>
<dbReference type="PANTHER" id="PTHR45700:SF2">
    <property type="entry name" value="UBIQUITIN-PROTEIN LIGASE E3C"/>
    <property type="match status" value="1"/>
</dbReference>
<reference evidence="9 10" key="1">
    <citation type="submission" date="2023-08" db="EMBL/GenBank/DDBJ databases">
        <title>Black Yeasts Isolated from many extreme environments.</title>
        <authorList>
            <person name="Coleine C."/>
            <person name="Stajich J.E."/>
            <person name="Selbmann L."/>
        </authorList>
    </citation>
    <scope>NUCLEOTIDE SEQUENCE [LARGE SCALE GENOMIC DNA]</scope>
    <source>
        <strain evidence="9 10">CCFEE 5910</strain>
    </source>
</reference>
<gene>
    <name evidence="9" type="primary">HUL5</name>
    <name evidence="9" type="ORF">LTR05_004128</name>
</gene>
<dbReference type="Gene3D" id="3.30.2410.10">
    <property type="entry name" value="Hect, E3 ligase catalytic domain"/>
    <property type="match status" value="1"/>
</dbReference>
<dbReference type="InterPro" id="IPR035983">
    <property type="entry name" value="Hect_E3_ubiquitin_ligase"/>
</dbReference>
<keyword evidence="10" id="KW-1185">Reference proteome</keyword>
<name>A0AAN7T2B8_9EURO</name>
<evidence type="ECO:0000256" key="4">
    <source>
        <dbReference type="ARBA" id="ARBA00022679"/>
    </source>
</evidence>
<keyword evidence="5 6" id="KW-0833">Ubl conjugation pathway</keyword>
<comment type="caution">
    <text evidence="9">The sequence shown here is derived from an EMBL/GenBank/DDBJ whole genome shotgun (WGS) entry which is preliminary data.</text>
</comment>
<keyword evidence="4 9" id="KW-0808">Transferase</keyword>
<keyword evidence="9" id="KW-0436">Ligase</keyword>
<dbReference type="PROSITE" id="PS50237">
    <property type="entry name" value="HECT"/>
    <property type="match status" value="1"/>
</dbReference>
<dbReference type="SUPFAM" id="SSF56204">
    <property type="entry name" value="Hect, E3 ligase catalytic domain"/>
    <property type="match status" value="1"/>
</dbReference>
<keyword evidence="9" id="KW-0012">Acyltransferase</keyword>
<dbReference type="Pfam" id="PF00632">
    <property type="entry name" value="HECT"/>
    <property type="match status" value="1"/>
</dbReference>